<name>A0A2I0VF73_9ASPA</name>
<gene>
    <name evidence="3" type="primary">ULP2A</name>
    <name evidence="3" type="ORF">MA16_Dca028190</name>
</gene>
<dbReference type="EMBL" id="KZ504525">
    <property type="protein sequence ID" value="PKU62060.1"/>
    <property type="molecule type" value="Genomic_DNA"/>
</dbReference>
<dbReference type="PANTHER" id="PTHR47764">
    <property type="entry name" value="UBIQUITIN-LIKE-SPECIFIC PROTEASE 2B-RELATED"/>
    <property type="match status" value="1"/>
</dbReference>
<dbReference type="InterPro" id="IPR057375">
    <property type="entry name" value="ULP2A/B_PH"/>
</dbReference>
<evidence type="ECO:0000259" key="2">
    <source>
        <dbReference type="Pfam" id="PF25352"/>
    </source>
</evidence>
<dbReference type="Pfam" id="PF25352">
    <property type="entry name" value="PH_ULP"/>
    <property type="match status" value="1"/>
</dbReference>
<feature type="domain" description="Probable ubiquitin-like-specific protease 2A/B PH" evidence="2">
    <location>
        <begin position="8"/>
        <end position="80"/>
    </location>
</feature>
<sequence>MQDDNKDTVVVCPDYVNYRGTLFLESQLTFCSDCIKIECSDASRTDEKLFLEFDIADIIWIACQWSRSVGSAVTEFFFKSCFDVHNFINLILSGFRLELYCLSFGLEQMLGMVFTLNLFYHILFLPSLI</sequence>
<dbReference type="Proteomes" id="UP000233837">
    <property type="component" value="Unassembled WGS sequence"/>
</dbReference>
<dbReference type="GO" id="GO:0008233">
    <property type="term" value="F:peptidase activity"/>
    <property type="evidence" value="ECO:0007669"/>
    <property type="project" value="UniProtKB-KW"/>
</dbReference>
<keyword evidence="1" id="KW-0812">Transmembrane</keyword>
<proteinExistence type="predicted"/>
<evidence type="ECO:0000313" key="4">
    <source>
        <dbReference type="Proteomes" id="UP000233837"/>
    </source>
</evidence>
<evidence type="ECO:0000313" key="3">
    <source>
        <dbReference type="EMBL" id="PKU62060.1"/>
    </source>
</evidence>
<keyword evidence="4" id="KW-1185">Reference proteome</keyword>
<keyword evidence="3" id="KW-0645">Protease</keyword>
<keyword evidence="3" id="KW-0378">Hydrolase</keyword>
<accession>A0A2I0VF73</accession>
<reference evidence="3 4" key="1">
    <citation type="journal article" date="2016" name="Sci. Rep.">
        <title>The Dendrobium catenatum Lindl. genome sequence provides insights into polysaccharide synthase, floral development and adaptive evolution.</title>
        <authorList>
            <person name="Zhang G.Q."/>
            <person name="Xu Q."/>
            <person name="Bian C."/>
            <person name="Tsai W.C."/>
            <person name="Yeh C.M."/>
            <person name="Liu K.W."/>
            <person name="Yoshida K."/>
            <person name="Zhang L.S."/>
            <person name="Chang S.B."/>
            <person name="Chen F."/>
            <person name="Shi Y."/>
            <person name="Su Y.Y."/>
            <person name="Zhang Y.Q."/>
            <person name="Chen L.J."/>
            <person name="Yin Y."/>
            <person name="Lin M."/>
            <person name="Huang H."/>
            <person name="Deng H."/>
            <person name="Wang Z.W."/>
            <person name="Zhu S.L."/>
            <person name="Zhao X."/>
            <person name="Deng C."/>
            <person name="Niu S.C."/>
            <person name="Huang J."/>
            <person name="Wang M."/>
            <person name="Liu G.H."/>
            <person name="Yang H.J."/>
            <person name="Xiao X.J."/>
            <person name="Hsiao Y.Y."/>
            <person name="Wu W.L."/>
            <person name="Chen Y.Y."/>
            <person name="Mitsuda N."/>
            <person name="Ohme-Takagi M."/>
            <person name="Luo Y.B."/>
            <person name="Van de Peer Y."/>
            <person name="Liu Z.J."/>
        </authorList>
    </citation>
    <scope>NUCLEOTIDE SEQUENCE [LARGE SCALE GENOMIC DNA]</scope>
    <source>
        <tissue evidence="3">The whole plant</tissue>
    </source>
</reference>
<keyword evidence="1" id="KW-1133">Transmembrane helix</keyword>
<dbReference type="AlphaFoldDB" id="A0A2I0VF73"/>
<dbReference type="PANTHER" id="PTHR47764:SF2">
    <property type="entry name" value="UBIQUITIN-LIKE PROTEASE FAMILY PROFILE DOMAIN-CONTAINING PROTEIN"/>
    <property type="match status" value="1"/>
</dbReference>
<organism evidence="3 4">
    <name type="scientific">Dendrobium catenatum</name>
    <dbReference type="NCBI Taxonomy" id="906689"/>
    <lineage>
        <taxon>Eukaryota</taxon>
        <taxon>Viridiplantae</taxon>
        <taxon>Streptophyta</taxon>
        <taxon>Embryophyta</taxon>
        <taxon>Tracheophyta</taxon>
        <taxon>Spermatophyta</taxon>
        <taxon>Magnoliopsida</taxon>
        <taxon>Liliopsida</taxon>
        <taxon>Asparagales</taxon>
        <taxon>Orchidaceae</taxon>
        <taxon>Epidendroideae</taxon>
        <taxon>Malaxideae</taxon>
        <taxon>Dendrobiinae</taxon>
        <taxon>Dendrobium</taxon>
    </lineage>
</organism>
<dbReference type="GO" id="GO:0006508">
    <property type="term" value="P:proteolysis"/>
    <property type="evidence" value="ECO:0007669"/>
    <property type="project" value="UniProtKB-KW"/>
</dbReference>
<evidence type="ECO:0000256" key="1">
    <source>
        <dbReference type="SAM" id="Phobius"/>
    </source>
</evidence>
<reference evidence="3 4" key="2">
    <citation type="journal article" date="2017" name="Nature">
        <title>The Apostasia genome and the evolution of orchids.</title>
        <authorList>
            <person name="Zhang G.Q."/>
            <person name="Liu K.W."/>
            <person name="Li Z."/>
            <person name="Lohaus R."/>
            <person name="Hsiao Y.Y."/>
            <person name="Niu S.C."/>
            <person name="Wang J.Y."/>
            <person name="Lin Y.C."/>
            <person name="Xu Q."/>
            <person name="Chen L.J."/>
            <person name="Yoshida K."/>
            <person name="Fujiwara S."/>
            <person name="Wang Z.W."/>
            <person name="Zhang Y.Q."/>
            <person name="Mitsuda N."/>
            <person name="Wang M."/>
            <person name="Liu G.H."/>
            <person name="Pecoraro L."/>
            <person name="Huang H.X."/>
            <person name="Xiao X.J."/>
            <person name="Lin M."/>
            <person name="Wu X.Y."/>
            <person name="Wu W.L."/>
            <person name="Chen Y.Y."/>
            <person name="Chang S.B."/>
            <person name="Sakamoto S."/>
            <person name="Ohme-Takagi M."/>
            <person name="Yagi M."/>
            <person name="Zeng S.J."/>
            <person name="Shen C.Y."/>
            <person name="Yeh C.M."/>
            <person name="Luo Y.B."/>
            <person name="Tsai W.C."/>
            <person name="Van de Peer Y."/>
            <person name="Liu Z.J."/>
        </authorList>
    </citation>
    <scope>NUCLEOTIDE SEQUENCE [LARGE SCALE GENOMIC DNA]</scope>
    <source>
        <tissue evidence="3">The whole plant</tissue>
    </source>
</reference>
<dbReference type="STRING" id="906689.A0A2I0VF73"/>
<protein>
    <submittedName>
        <fullName evidence="3">Putative ubiquitin-like-specific protease 2A</fullName>
    </submittedName>
</protein>
<keyword evidence="1" id="KW-0472">Membrane</keyword>
<feature type="transmembrane region" description="Helical" evidence="1">
    <location>
        <begin position="99"/>
        <end position="123"/>
    </location>
</feature>